<proteinExistence type="inferred from homology"/>
<dbReference type="InterPro" id="IPR029463">
    <property type="entry name" value="Lys_MEP"/>
</dbReference>
<evidence type="ECO:0000256" key="2">
    <source>
        <dbReference type="ARBA" id="ARBA00010279"/>
    </source>
</evidence>
<keyword evidence="11" id="KW-1185">Reference proteome</keyword>
<comment type="cofactor">
    <cofactor evidence="1">
        <name>Zn(2+)</name>
        <dbReference type="ChEBI" id="CHEBI:29105"/>
    </cofactor>
</comment>
<comment type="caution">
    <text evidence="10">The sequence shown here is derived from an EMBL/GenBank/DDBJ whole genome shotgun (WGS) entry which is preliminary data.</text>
</comment>
<dbReference type="STRING" id="92696.A0A4R0RHU6"/>
<dbReference type="InterPro" id="IPR024079">
    <property type="entry name" value="MetalloPept_cat_dom_sf"/>
</dbReference>
<gene>
    <name evidence="10" type="ORF">EIP91_011563</name>
</gene>
<evidence type="ECO:0000256" key="1">
    <source>
        <dbReference type="ARBA" id="ARBA00001947"/>
    </source>
</evidence>
<dbReference type="InterPro" id="IPR050414">
    <property type="entry name" value="Fungal_M35_metalloproteases"/>
</dbReference>
<dbReference type="Gene3D" id="3.40.390.10">
    <property type="entry name" value="Collagenase (Catalytic Domain)"/>
    <property type="match status" value="1"/>
</dbReference>
<evidence type="ECO:0000256" key="7">
    <source>
        <dbReference type="ARBA" id="ARBA00023049"/>
    </source>
</evidence>
<organism evidence="10 11">
    <name type="scientific">Steccherinum ochraceum</name>
    <dbReference type="NCBI Taxonomy" id="92696"/>
    <lineage>
        <taxon>Eukaryota</taxon>
        <taxon>Fungi</taxon>
        <taxon>Dikarya</taxon>
        <taxon>Basidiomycota</taxon>
        <taxon>Agaricomycotina</taxon>
        <taxon>Agaricomycetes</taxon>
        <taxon>Polyporales</taxon>
        <taxon>Steccherinaceae</taxon>
        <taxon>Steccherinum</taxon>
    </lineage>
</organism>
<evidence type="ECO:0000256" key="8">
    <source>
        <dbReference type="SAM" id="SignalP"/>
    </source>
</evidence>
<comment type="similarity">
    <text evidence="2">Belongs to the peptidase M35 family.</text>
</comment>
<evidence type="ECO:0000256" key="6">
    <source>
        <dbReference type="ARBA" id="ARBA00022833"/>
    </source>
</evidence>
<feature type="signal peptide" evidence="8">
    <location>
        <begin position="1"/>
        <end position="22"/>
    </location>
</feature>
<dbReference type="SUPFAM" id="SSF55486">
    <property type="entry name" value="Metalloproteases ('zincins'), catalytic domain"/>
    <property type="match status" value="1"/>
</dbReference>
<dbReference type="OrthoDB" id="412874at2759"/>
<dbReference type="Pfam" id="PF14521">
    <property type="entry name" value="Aspzincin_M35"/>
    <property type="match status" value="1"/>
</dbReference>
<feature type="domain" description="Lysine-specific metallo-endopeptidase" evidence="9">
    <location>
        <begin position="231"/>
        <end position="363"/>
    </location>
</feature>
<dbReference type="SMART" id="SM01351">
    <property type="entry name" value="Aspzincin_M35"/>
    <property type="match status" value="1"/>
</dbReference>
<dbReference type="CDD" id="cd11306">
    <property type="entry name" value="M35_peptidyl-Lys"/>
    <property type="match status" value="1"/>
</dbReference>
<dbReference type="InterPro" id="IPR034115">
    <property type="entry name" value="M35_peptidyl-Lys"/>
</dbReference>
<dbReference type="Gene3D" id="2.60.40.2970">
    <property type="match status" value="1"/>
</dbReference>
<dbReference type="EMBL" id="RWJN01000076">
    <property type="protein sequence ID" value="TCD68110.1"/>
    <property type="molecule type" value="Genomic_DNA"/>
</dbReference>
<dbReference type="PANTHER" id="PTHR37016:SF3">
    <property type="entry name" value="NEUTRAL PROTEASE 2-RELATED"/>
    <property type="match status" value="1"/>
</dbReference>
<evidence type="ECO:0000313" key="10">
    <source>
        <dbReference type="EMBL" id="TCD68110.1"/>
    </source>
</evidence>
<keyword evidence="8" id="KW-0732">Signal</keyword>
<keyword evidence="4" id="KW-0479">Metal-binding</keyword>
<sequence>MSSSTIRSAVLALVSSAVAVSALPGLSVHVGGPAVVDGVDNFKVTATVTNTGDETLKLLNHPNGPLSQMPTETFNIAHDETGAVPSFTGAKVKYVPETAIKIGDDKAFTILAPGQSIDVEHDLSRAYNFTSSGAGPYTVEVENGFFYVDPSTQHAVQIHADAEAHSTALSGKLAVPRAVLTKRATFTGKSLCFVFLLPPGLTGISGCSSSEESQLNSAAPAAQTYVKNALSYLQTHTSSTSRFTTWFGSYTSSRHSTVLSHYTNLNGNDYTTYHFDCTCTESDTYAYVYADDFGHVYLCGAFWQAPVTGTDSKGGTLVHESSHFTRNAGTEDYVYGQTDAKSLAKSNPNEAIMNADNHEYFAENNPALS</sequence>
<evidence type="ECO:0000256" key="4">
    <source>
        <dbReference type="ARBA" id="ARBA00022723"/>
    </source>
</evidence>
<protein>
    <recommendedName>
        <fullName evidence="9">Lysine-specific metallo-endopeptidase domain-containing protein</fullName>
    </recommendedName>
</protein>
<dbReference type="GO" id="GO:0046872">
    <property type="term" value="F:metal ion binding"/>
    <property type="evidence" value="ECO:0007669"/>
    <property type="project" value="UniProtKB-KW"/>
</dbReference>
<dbReference type="GO" id="GO:0004222">
    <property type="term" value="F:metalloendopeptidase activity"/>
    <property type="evidence" value="ECO:0007669"/>
    <property type="project" value="InterPro"/>
</dbReference>
<evidence type="ECO:0000313" key="11">
    <source>
        <dbReference type="Proteomes" id="UP000292702"/>
    </source>
</evidence>
<keyword evidence="5" id="KW-0378">Hydrolase</keyword>
<keyword evidence="3" id="KW-0645">Protease</keyword>
<name>A0A4R0RHU6_9APHY</name>
<dbReference type="PANTHER" id="PTHR37016">
    <property type="match status" value="1"/>
</dbReference>
<feature type="chain" id="PRO_5020546120" description="Lysine-specific metallo-endopeptidase domain-containing protein" evidence="8">
    <location>
        <begin position="23"/>
        <end position="369"/>
    </location>
</feature>
<evidence type="ECO:0000259" key="9">
    <source>
        <dbReference type="SMART" id="SM01351"/>
    </source>
</evidence>
<dbReference type="Proteomes" id="UP000292702">
    <property type="component" value="Unassembled WGS sequence"/>
</dbReference>
<keyword evidence="7" id="KW-0482">Metalloprotease</keyword>
<evidence type="ECO:0000256" key="5">
    <source>
        <dbReference type="ARBA" id="ARBA00022801"/>
    </source>
</evidence>
<keyword evidence="6" id="KW-0862">Zinc</keyword>
<reference evidence="10 11" key="1">
    <citation type="submission" date="2018-11" db="EMBL/GenBank/DDBJ databases">
        <title>Genome assembly of Steccherinum ochraceum LE-BIN_3174, the white-rot fungus of the Steccherinaceae family (The Residual Polyporoid clade, Polyporales, Basidiomycota).</title>
        <authorList>
            <person name="Fedorova T.V."/>
            <person name="Glazunova O.A."/>
            <person name="Landesman E.O."/>
            <person name="Moiseenko K.V."/>
            <person name="Psurtseva N.V."/>
            <person name="Savinova O.S."/>
            <person name="Shakhova N.V."/>
            <person name="Tyazhelova T.V."/>
            <person name="Vasina D.V."/>
        </authorList>
    </citation>
    <scope>NUCLEOTIDE SEQUENCE [LARGE SCALE GENOMIC DNA]</scope>
    <source>
        <strain evidence="10 11">LE-BIN_3174</strain>
    </source>
</reference>
<dbReference type="GO" id="GO:0006508">
    <property type="term" value="P:proteolysis"/>
    <property type="evidence" value="ECO:0007669"/>
    <property type="project" value="UniProtKB-KW"/>
</dbReference>
<accession>A0A4R0RHU6</accession>
<evidence type="ECO:0000256" key="3">
    <source>
        <dbReference type="ARBA" id="ARBA00022670"/>
    </source>
</evidence>
<dbReference type="AlphaFoldDB" id="A0A4R0RHU6"/>